<sequence>MHIQSWAIAFELNRPGLIVGRNDTAAETNHAAGVHELFEACVARSPDSIAVVFGSERLSYSELDGRANALAHHLRSLGVGPGDLVGLYVERSLEMVVGLLSILKAGGVYMPLDPAYPAERLSFMLADAQVDVLLTQPNLASRLPLRSARVVFLEPARATASESPKTSRGAPSDLAYLIYTSGTTGEPKGVMVTRGSLSYYARTLASTLGITTEDRYLHTASIAFSSSVRQFLLPLVCGATLVIATSDQRRSPRELWAAVERHGVTVMDLVPSHWRSLNFVLSEVDPATRTRLVAPHLRLVLSASEALSSDVARAFRALAGPRVELVNMFGHTETTGIVATHRITDEDMHARGVPLGKPLPGATVHVLDADLQPLPVGVEGEVYVGGPGVARGYLNRPELTRGRFLPDPFREEPEARLYRTGDLGRILPDGDLEYLGRIDHQVKIRGFRVELTEIESVLGLHPSVRACVAAAREDVPGDPRVVAYVVPVEGPPATHSLREHLRAKLPEYMVPSAIVLLSALPMTPHGKVDRKALPPPADEDVLRPRAYVAPVTKTEQRLARLWAEVLGIDRVGLHDDVFDLGAHSLSATRVASRIASILGIEIPLRALFEARTLEAQARLVDAAGDATGSDPIARADRSTRLPLSFAQQRLWFLDRLSPGSARYNIPMALRLGRTLDVKALQAALDWLVARHEILRTTLREDEAGPFACIAAVGEVALSVESAPDEQALHARIAEHAQRPFDLSSGPMLRATSYSLGDDDHVLLLEVHHVAFDGWSTNIVMRELAHAYTAFSTGRAPTLPAPKIDYVDFAVWQRRWLTGDALERRLSYWRENLAGAPTLELPTDHPRPAVSSGRGAWLPVQFDGALSAGIDALARTTAVTPFMLLLAAFAAVLSRHAGQDDVVIGSPIANRNREDLEDLIGFFVNTLALRVDLSGNPTIEDLLRRVRRATLDGYTHQDVPFETVVDALHVPRDASRTPLFQVMFVLQGATVDAPSMGELSVEPWPVERRSARFDLTLSLERAPDGYRGGIEYSVDLFECSTVRRLASHLQRCLASIVDAPASRVSDLDLLTPDERRTLLVEWNDAAARAPHAASVHELFETWVAKTPDAVAVEHEDEAVSYAELHTRALRLAHHLQSLGVDRETLVGLCLPPSIERIVSVLGILAAGGAYLPLDPSYPPERLAFMLNDAGPPIVLTDDRSRARLAGYRGQTVCLPVESCEIATARAEKLSTQARPRDLAYVIYTSGSTGKPKGVLVEHRGLTNAIEAAIRMFEVTPADRVLQLASLSFDVSNLEIWMALAAGATLCLGAGEDLAPGEPLQRFLARRRITILSLTPSALGALPVAHLPALRLLNLGGETCAPELARAWRRQGRRIVNSYGPTEATIWSTAMSIRDPHEPTLIGRPIPNTQVYILDKHAQLSPMGTPGELCVGGAGVARGYLNRPALTEERFVPNPFGEGKLYRTGDRARHREDGTLEFLGRFDRQVKIRGFRVELGEIEAALLTHTGLREAAVLVREDKPGDARLVAYVVPSAPERAWSDEALEAGKELRRHLEARLPDFMVPSAIVLLSALPLGPNGKLDVEALPAPSREDRGPSNALVAPRSPTEAAIADIWRGVLCLSAVGVHDDFFALGGHSLLATQVIARIRVTLGVNLSLRSLFDEPTVAGMAARIEALELARALEPSRTTPHSGQEEISL</sequence>
<dbReference type="PANTHER" id="PTHR45527:SF1">
    <property type="entry name" value="FATTY ACID SYNTHASE"/>
    <property type="match status" value="1"/>
</dbReference>
<dbReference type="Gene3D" id="3.40.50.12780">
    <property type="entry name" value="N-terminal domain of ligase-like"/>
    <property type="match status" value="1"/>
</dbReference>
<dbReference type="Gene3D" id="3.30.300.30">
    <property type="match status" value="2"/>
</dbReference>
<dbReference type="PANTHER" id="PTHR45527">
    <property type="entry name" value="NONRIBOSOMAL PEPTIDE SYNTHETASE"/>
    <property type="match status" value="1"/>
</dbReference>
<dbReference type="CDD" id="cd05930">
    <property type="entry name" value="A_NRPS"/>
    <property type="match status" value="2"/>
</dbReference>
<proteinExistence type="inferred from homology"/>
<dbReference type="InterPro" id="IPR020459">
    <property type="entry name" value="AMP-binding"/>
</dbReference>
<dbReference type="EMBL" id="JAGTJJ010000007">
    <property type="protein sequence ID" value="MDC3982192.1"/>
    <property type="molecule type" value="Genomic_DNA"/>
</dbReference>
<feature type="domain" description="Carrier" evidence="5">
    <location>
        <begin position="1599"/>
        <end position="1674"/>
    </location>
</feature>
<dbReference type="CDD" id="cd19531">
    <property type="entry name" value="LCL_NRPS-like"/>
    <property type="match status" value="1"/>
</dbReference>
<comment type="cofactor">
    <cofactor evidence="1">
        <name>pantetheine 4'-phosphate</name>
        <dbReference type="ChEBI" id="CHEBI:47942"/>
    </cofactor>
</comment>
<dbReference type="InterPro" id="IPR020806">
    <property type="entry name" value="PKS_PP-bd"/>
</dbReference>
<dbReference type="Gene3D" id="3.30.559.10">
    <property type="entry name" value="Chloramphenicol acetyltransferase-like domain"/>
    <property type="match status" value="1"/>
</dbReference>
<evidence type="ECO:0000256" key="1">
    <source>
        <dbReference type="ARBA" id="ARBA00001957"/>
    </source>
</evidence>
<dbReference type="FunFam" id="1.10.1200.10:FF:000005">
    <property type="entry name" value="Nonribosomal peptide synthetase 1"/>
    <property type="match status" value="1"/>
</dbReference>
<dbReference type="GO" id="GO:0044550">
    <property type="term" value="P:secondary metabolite biosynthetic process"/>
    <property type="evidence" value="ECO:0007669"/>
    <property type="project" value="UniProtKB-ARBA"/>
</dbReference>
<dbReference type="InterPro" id="IPR023213">
    <property type="entry name" value="CAT-like_dom_sf"/>
</dbReference>
<dbReference type="Gene3D" id="3.30.559.30">
    <property type="entry name" value="Nonribosomal peptide synthetase, condensation domain"/>
    <property type="match status" value="1"/>
</dbReference>
<evidence type="ECO:0000259" key="5">
    <source>
        <dbReference type="PROSITE" id="PS50075"/>
    </source>
</evidence>
<keyword evidence="4" id="KW-0597">Phosphoprotein</keyword>
<dbReference type="Gene3D" id="3.40.50.1820">
    <property type="entry name" value="alpha/beta hydrolase"/>
    <property type="match status" value="1"/>
</dbReference>
<dbReference type="FunFam" id="3.40.50.12780:FF:000012">
    <property type="entry name" value="Non-ribosomal peptide synthetase"/>
    <property type="match status" value="2"/>
</dbReference>
<dbReference type="FunFam" id="3.30.300.30:FF:000010">
    <property type="entry name" value="Enterobactin synthetase component F"/>
    <property type="match status" value="2"/>
</dbReference>
<dbReference type="PROSITE" id="PS50075">
    <property type="entry name" value="CARRIER"/>
    <property type="match status" value="2"/>
</dbReference>
<feature type="domain" description="Carrier" evidence="5">
    <location>
        <begin position="549"/>
        <end position="624"/>
    </location>
</feature>
<dbReference type="Pfam" id="PF00501">
    <property type="entry name" value="AMP-binding"/>
    <property type="match status" value="2"/>
</dbReference>
<dbReference type="Gene3D" id="2.30.38.10">
    <property type="entry name" value="Luciferase, Domain 3"/>
    <property type="match status" value="1"/>
</dbReference>
<dbReference type="PROSITE" id="PS00455">
    <property type="entry name" value="AMP_BINDING"/>
    <property type="match status" value="2"/>
</dbReference>
<dbReference type="GO" id="GO:0031177">
    <property type="term" value="F:phosphopantetheine binding"/>
    <property type="evidence" value="ECO:0007669"/>
    <property type="project" value="InterPro"/>
</dbReference>
<dbReference type="SUPFAM" id="SSF56801">
    <property type="entry name" value="Acetyl-CoA synthetase-like"/>
    <property type="match status" value="2"/>
</dbReference>
<dbReference type="Pfam" id="PF13193">
    <property type="entry name" value="AMP-binding_C"/>
    <property type="match status" value="2"/>
</dbReference>
<comment type="similarity">
    <text evidence="2">Belongs to the ATP-dependent AMP-binding enzyme family.</text>
</comment>
<dbReference type="InterPro" id="IPR001242">
    <property type="entry name" value="Condensation_dom"/>
</dbReference>
<dbReference type="FunFam" id="1.10.1200.10:FF:000016">
    <property type="entry name" value="Non-ribosomal peptide synthase"/>
    <property type="match status" value="1"/>
</dbReference>
<gene>
    <name evidence="6" type="ORF">KEG57_16860</name>
</gene>
<dbReference type="Gene3D" id="1.10.1200.10">
    <property type="entry name" value="ACP-like"/>
    <property type="match status" value="1"/>
</dbReference>
<accession>A0A9X4ATG8</accession>
<dbReference type="InterPro" id="IPR009081">
    <property type="entry name" value="PP-bd_ACP"/>
</dbReference>
<dbReference type="PROSITE" id="PS00012">
    <property type="entry name" value="PHOSPHOPANTETHEINE"/>
    <property type="match status" value="2"/>
</dbReference>
<protein>
    <submittedName>
        <fullName evidence="6">Amino acid adenylation domain-containing protein</fullName>
    </submittedName>
</protein>
<dbReference type="FunFam" id="3.40.50.980:FF:000001">
    <property type="entry name" value="Non-ribosomal peptide synthetase"/>
    <property type="match status" value="2"/>
</dbReference>
<dbReference type="InterPro" id="IPR025110">
    <property type="entry name" value="AMP-bd_C"/>
</dbReference>
<dbReference type="Pfam" id="PF00550">
    <property type="entry name" value="PP-binding"/>
    <property type="match status" value="2"/>
</dbReference>
<keyword evidence="3" id="KW-0596">Phosphopantetheine</keyword>
<organism evidence="6 7">
    <name type="scientific">Polyangium jinanense</name>
    <dbReference type="NCBI Taxonomy" id="2829994"/>
    <lineage>
        <taxon>Bacteria</taxon>
        <taxon>Pseudomonadati</taxon>
        <taxon>Myxococcota</taxon>
        <taxon>Polyangia</taxon>
        <taxon>Polyangiales</taxon>
        <taxon>Polyangiaceae</taxon>
        <taxon>Polyangium</taxon>
    </lineage>
</organism>
<evidence type="ECO:0000313" key="7">
    <source>
        <dbReference type="Proteomes" id="UP001151081"/>
    </source>
</evidence>
<dbReference type="Gene3D" id="3.40.50.980">
    <property type="match status" value="2"/>
</dbReference>
<dbReference type="InterPro" id="IPR036736">
    <property type="entry name" value="ACP-like_sf"/>
</dbReference>
<dbReference type="GO" id="GO:0072330">
    <property type="term" value="P:monocarboxylic acid biosynthetic process"/>
    <property type="evidence" value="ECO:0007669"/>
    <property type="project" value="UniProtKB-ARBA"/>
</dbReference>
<dbReference type="GO" id="GO:0043041">
    <property type="term" value="P:amino acid activation for nonribosomal peptide biosynthetic process"/>
    <property type="evidence" value="ECO:0007669"/>
    <property type="project" value="TreeGrafter"/>
</dbReference>
<dbReference type="InterPro" id="IPR000873">
    <property type="entry name" value="AMP-dep_synth/lig_dom"/>
</dbReference>
<dbReference type="RefSeq" id="WP_272458622.1">
    <property type="nucleotide sequence ID" value="NZ_JAGTJJ010000007.1"/>
</dbReference>
<dbReference type="SMART" id="SM00823">
    <property type="entry name" value="PKS_PP"/>
    <property type="match status" value="2"/>
</dbReference>
<dbReference type="Proteomes" id="UP001151081">
    <property type="component" value="Unassembled WGS sequence"/>
</dbReference>
<dbReference type="SUPFAM" id="SSF47336">
    <property type="entry name" value="ACP-like"/>
    <property type="match status" value="2"/>
</dbReference>
<dbReference type="InterPro" id="IPR010071">
    <property type="entry name" value="AA_adenyl_dom"/>
</dbReference>
<dbReference type="InterPro" id="IPR020845">
    <property type="entry name" value="AMP-binding_CS"/>
</dbReference>
<dbReference type="GO" id="GO:0003824">
    <property type="term" value="F:catalytic activity"/>
    <property type="evidence" value="ECO:0007669"/>
    <property type="project" value="InterPro"/>
</dbReference>
<dbReference type="NCBIfam" id="TIGR01733">
    <property type="entry name" value="AA-adenyl-dom"/>
    <property type="match status" value="2"/>
</dbReference>
<dbReference type="InterPro" id="IPR029058">
    <property type="entry name" value="AB_hydrolase_fold"/>
</dbReference>
<comment type="caution">
    <text evidence="6">The sequence shown here is derived from an EMBL/GenBank/DDBJ whole genome shotgun (WGS) entry which is preliminary data.</text>
</comment>
<dbReference type="NCBIfam" id="NF003417">
    <property type="entry name" value="PRK04813.1"/>
    <property type="match status" value="2"/>
</dbReference>
<dbReference type="PRINTS" id="PR00154">
    <property type="entry name" value="AMPBINDING"/>
</dbReference>
<dbReference type="InterPro" id="IPR045851">
    <property type="entry name" value="AMP-bd_C_sf"/>
</dbReference>
<dbReference type="InterPro" id="IPR006162">
    <property type="entry name" value="Ppantetheine_attach_site"/>
</dbReference>
<dbReference type="InterPro" id="IPR042099">
    <property type="entry name" value="ANL_N_sf"/>
</dbReference>
<evidence type="ECO:0000256" key="4">
    <source>
        <dbReference type="ARBA" id="ARBA00022553"/>
    </source>
</evidence>
<dbReference type="GO" id="GO:0005829">
    <property type="term" value="C:cytosol"/>
    <property type="evidence" value="ECO:0007669"/>
    <property type="project" value="TreeGrafter"/>
</dbReference>
<dbReference type="Pfam" id="PF00668">
    <property type="entry name" value="Condensation"/>
    <property type="match status" value="1"/>
</dbReference>
<evidence type="ECO:0000256" key="3">
    <source>
        <dbReference type="ARBA" id="ARBA00022450"/>
    </source>
</evidence>
<reference evidence="6 7" key="1">
    <citation type="submission" date="2021-04" db="EMBL/GenBank/DDBJ databases">
        <title>Genome analysis of Polyangium sp.</title>
        <authorList>
            <person name="Li Y."/>
            <person name="Wang J."/>
        </authorList>
    </citation>
    <scope>NUCLEOTIDE SEQUENCE [LARGE SCALE GENOMIC DNA]</scope>
    <source>
        <strain evidence="6 7">SDU14</strain>
    </source>
</reference>
<dbReference type="SUPFAM" id="SSF52777">
    <property type="entry name" value="CoA-dependent acyltransferases"/>
    <property type="match status" value="2"/>
</dbReference>
<keyword evidence="7" id="KW-1185">Reference proteome</keyword>
<dbReference type="FunFam" id="2.30.38.10:FF:000001">
    <property type="entry name" value="Non-ribosomal peptide synthetase PvdI"/>
    <property type="match status" value="2"/>
</dbReference>
<evidence type="ECO:0000313" key="6">
    <source>
        <dbReference type="EMBL" id="MDC3982192.1"/>
    </source>
</evidence>
<name>A0A9X4ATG8_9BACT</name>
<evidence type="ECO:0000256" key="2">
    <source>
        <dbReference type="ARBA" id="ARBA00006432"/>
    </source>
</evidence>